<reference evidence="1" key="2">
    <citation type="journal article" date="2015" name="Fish Shellfish Immunol.">
        <title>Early steps in the European eel (Anguilla anguilla)-Vibrio vulnificus interaction in the gills: Role of the RtxA13 toxin.</title>
        <authorList>
            <person name="Callol A."/>
            <person name="Pajuelo D."/>
            <person name="Ebbesson L."/>
            <person name="Teles M."/>
            <person name="MacKenzie S."/>
            <person name="Amaro C."/>
        </authorList>
    </citation>
    <scope>NUCLEOTIDE SEQUENCE</scope>
</reference>
<evidence type="ECO:0000313" key="1">
    <source>
        <dbReference type="EMBL" id="JAH30883.1"/>
    </source>
</evidence>
<reference evidence="1" key="1">
    <citation type="submission" date="2014-11" db="EMBL/GenBank/DDBJ databases">
        <authorList>
            <person name="Amaro Gonzalez C."/>
        </authorList>
    </citation>
    <scope>NUCLEOTIDE SEQUENCE</scope>
</reference>
<protein>
    <submittedName>
        <fullName evidence="1">Uncharacterized protein</fullName>
    </submittedName>
</protein>
<proteinExistence type="predicted"/>
<organism evidence="1">
    <name type="scientific">Anguilla anguilla</name>
    <name type="common">European freshwater eel</name>
    <name type="synonym">Muraena anguilla</name>
    <dbReference type="NCBI Taxonomy" id="7936"/>
    <lineage>
        <taxon>Eukaryota</taxon>
        <taxon>Metazoa</taxon>
        <taxon>Chordata</taxon>
        <taxon>Craniata</taxon>
        <taxon>Vertebrata</taxon>
        <taxon>Euteleostomi</taxon>
        <taxon>Actinopterygii</taxon>
        <taxon>Neopterygii</taxon>
        <taxon>Teleostei</taxon>
        <taxon>Anguilliformes</taxon>
        <taxon>Anguillidae</taxon>
        <taxon>Anguilla</taxon>
    </lineage>
</organism>
<accession>A0A0E9RRE0</accession>
<sequence length="14" mass="1650">MIRFCDSGYVCSRI</sequence>
<name>A0A0E9RRE0_ANGAN</name>
<dbReference type="EMBL" id="GBXM01077694">
    <property type="protein sequence ID" value="JAH30883.1"/>
    <property type="molecule type" value="Transcribed_RNA"/>
</dbReference>